<proteinExistence type="predicted"/>
<organism evidence="1 2">
    <name type="scientific">Bauhinia variegata</name>
    <name type="common">Purple orchid tree</name>
    <name type="synonym">Phanera variegata</name>
    <dbReference type="NCBI Taxonomy" id="167791"/>
    <lineage>
        <taxon>Eukaryota</taxon>
        <taxon>Viridiplantae</taxon>
        <taxon>Streptophyta</taxon>
        <taxon>Embryophyta</taxon>
        <taxon>Tracheophyta</taxon>
        <taxon>Spermatophyta</taxon>
        <taxon>Magnoliopsida</taxon>
        <taxon>eudicotyledons</taxon>
        <taxon>Gunneridae</taxon>
        <taxon>Pentapetalae</taxon>
        <taxon>rosids</taxon>
        <taxon>fabids</taxon>
        <taxon>Fabales</taxon>
        <taxon>Fabaceae</taxon>
        <taxon>Cercidoideae</taxon>
        <taxon>Cercideae</taxon>
        <taxon>Bauhiniinae</taxon>
        <taxon>Bauhinia</taxon>
    </lineage>
</organism>
<gene>
    <name evidence="1" type="ORF">L6164_001971</name>
</gene>
<dbReference type="EMBL" id="CM039426">
    <property type="protein sequence ID" value="KAI4358067.1"/>
    <property type="molecule type" value="Genomic_DNA"/>
</dbReference>
<name>A0ACB9QDS9_BAUVA</name>
<dbReference type="Proteomes" id="UP000828941">
    <property type="component" value="Chromosome 1"/>
</dbReference>
<evidence type="ECO:0000313" key="2">
    <source>
        <dbReference type="Proteomes" id="UP000828941"/>
    </source>
</evidence>
<comment type="caution">
    <text evidence="1">The sequence shown here is derived from an EMBL/GenBank/DDBJ whole genome shotgun (WGS) entry which is preliminary data.</text>
</comment>
<accession>A0ACB9QDS9</accession>
<protein>
    <submittedName>
        <fullName evidence="1">Uncharacterized protein</fullName>
    </submittedName>
</protein>
<evidence type="ECO:0000313" key="1">
    <source>
        <dbReference type="EMBL" id="KAI4358067.1"/>
    </source>
</evidence>
<reference evidence="1 2" key="1">
    <citation type="journal article" date="2022" name="DNA Res.">
        <title>Chromosomal-level genome assembly of the orchid tree Bauhinia variegata (Leguminosae; Cercidoideae) supports the allotetraploid origin hypothesis of Bauhinia.</title>
        <authorList>
            <person name="Zhong Y."/>
            <person name="Chen Y."/>
            <person name="Zheng D."/>
            <person name="Pang J."/>
            <person name="Liu Y."/>
            <person name="Luo S."/>
            <person name="Meng S."/>
            <person name="Qian L."/>
            <person name="Wei D."/>
            <person name="Dai S."/>
            <person name="Zhou R."/>
        </authorList>
    </citation>
    <scope>NUCLEOTIDE SEQUENCE [LARGE SCALE GENOMIC DNA]</scope>
    <source>
        <strain evidence="1">BV-YZ2020</strain>
    </source>
</reference>
<sequence length="462" mass="53456">MASRLIQVGPNEAENEIELSLRQTFEFLGPNLRPPFSLAIPKPDEYLQLNRAILYGVLCEPHFAKTHIKHLHAIVTDGYAFFVTLLVKIIHELYPKLVHSAKIQLIWVTKQMTDVLAIGFDALLVSLLRQIVGGDFSDANLWLCFELAGLFLDKWNCILEGEPLVLSSALYAYLRLLADHCRLSSNVMLEELKRSEIDLCVKIMKEEFHLCLKIGRDLIRLLQDLVHIPEFRAIWKDLVINPSQFNYPGFSDISQLYCLRTSSKYILLRITPEMESQLRFLLTHVKLGHQKRHQMWFSRKFLCGPDRETLIVDIVRFICCAHHPPNEIIQSDVLPRWAVIGWLLKSCRINYIEANVKLSLFYDWLFFDERVDSVMNIEPAMLLMVHSIHRYTDMTHTLLEFLLLLLDHYDMNRKDIILKGVSSSFRVLVEKGVIHSLDVLTSCTVLAPVLKEGLRKLLLSVK</sequence>
<keyword evidence="2" id="KW-1185">Reference proteome</keyword>